<gene>
    <name evidence="3" type="ORF">F4553_004079</name>
</gene>
<dbReference type="EMBL" id="JACHMN010000002">
    <property type="protein sequence ID" value="MBB5870700.1"/>
    <property type="molecule type" value="Genomic_DNA"/>
</dbReference>
<dbReference type="AlphaFoldDB" id="A0A841BVA9"/>
<dbReference type="SUPFAM" id="SSF50494">
    <property type="entry name" value="Trypsin-like serine proteases"/>
    <property type="match status" value="1"/>
</dbReference>
<protein>
    <recommendedName>
        <fullName evidence="5">Serine protease</fullName>
    </recommendedName>
</protein>
<feature type="signal peptide" evidence="2">
    <location>
        <begin position="1"/>
        <end position="19"/>
    </location>
</feature>
<evidence type="ECO:0000313" key="3">
    <source>
        <dbReference type="EMBL" id="MBB5870700.1"/>
    </source>
</evidence>
<sequence>MRRTFALLVGVGLSLSLGAAGIAAMGGGADAPPQVTGLRSAEQQPVEKAKANEKAAVRVPVKKAERPGVVWDRGAEEAGRVETTSTTLGYLDAQRQATFRYPGAEYVKLHFTRVLMLPGDYLTVSTPDGTESHRYDGNDAEGTWSMSVTGDTARMELHAGPLDLLGLGATIASLGVTVDKVARGFTREERAAKSEADRARKSQGREESVCGSDTKADAVCFRTTDPVLYTRSKAVVRLLIDGTELCTAWRVGVNNRLLTNHHCLETSAQAAQTEVWFNYQCAQCGGYDVFRPTKVWASEVLATDATLDFTLFSVENFPLVQHYGYLSLDVRAPQVGELLYVPQHPSGAPAAITVDEGNGNCQIIDASYDGYAKDTDASYYCDTEGGSSGSPVLSRVTNRVIALHHFGGCPNSGVRIDRIYPKISTLL</sequence>
<dbReference type="Gene3D" id="2.40.10.10">
    <property type="entry name" value="Trypsin-like serine proteases"/>
    <property type="match status" value="2"/>
</dbReference>
<evidence type="ECO:0000313" key="4">
    <source>
        <dbReference type="Proteomes" id="UP000587527"/>
    </source>
</evidence>
<comment type="caution">
    <text evidence="3">The sequence shown here is derived from an EMBL/GenBank/DDBJ whole genome shotgun (WGS) entry which is preliminary data.</text>
</comment>
<keyword evidence="4" id="KW-1185">Reference proteome</keyword>
<proteinExistence type="predicted"/>
<dbReference type="RefSeq" id="WP_184838262.1">
    <property type="nucleotide sequence ID" value="NZ_JACHMN010000002.1"/>
</dbReference>
<dbReference type="InterPro" id="IPR009003">
    <property type="entry name" value="Peptidase_S1_PA"/>
</dbReference>
<evidence type="ECO:0000256" key="1">
    <source>
        <dbReference type="SAM" id="MobiDB-lite"/>
    </source>
</evidence>
<dbReference type="Proteomes" id="UP000587527">
    <property type="component" value="Unassembled WGS sequence"/>
</dbReference>
<feature type="region of interest" description="Disordered" evidence="1">
    <location>
        <begin position="189"/>
        <end position="208"/>
    </location>
</feature>
<accession>A0A841BVA9</accession>
<reference evidence="3 4" key="1">
    <citation type="submission" date="2020-08" db="EMBL/GenBank/DDBJ databases">
        <title>Sequencing the genomes of 1000 actinobacteria strains.</title>
        <authorList>
            <person name="Klenk H.-P."/>
        </authorList>
    </citation>
    <scope>NUCLEOTIDE SEQUENCE [LARGE SCALE GENOMIC DNA]</scope>
    <source>
        <strain evidence="3 4">DSM 45362</strain>
    </source>
</reference>
<evidence type="ECO:0008006" key="5">
    <source>
        <dbReference type="Google" id="ProtNLM"/>
    </source>
</evidence>
<feature type="compositionally biased region" description="Basic and acidic residues" evidence="1">
    <location>
        <begin position="45"/>
        <end position="54"/>
    </location>
</feature>
<evidence type="ECO:0000256" key="2">
    <source>
        <dbReference type="SAM" id="SignalP"/>
    </source>
</evidence>
<dbReference type="Pfam" id="PF13365">
    <property type="entry name" value="Trypsin_2"/>
    <property type="match status" value="1"/>
</dbReference>
<feature type="chain" id="PRO_5039523843" description="Serine protease" evidence="2">
    <location>
        <begin position="20"/>
        <end position="427"/>
    </location>
</feature>
<name>A0A841BVA9_9ACTN</name>
<dbReference type="PANTHER" id="PTHR36234:SF5">
    <property type="entry name" value="LYSYL ENDOPEPTIDASE"/>
    <property type="match status" value="1"/>
</dbReference>
<dbReference type="InterPro" id="IPR043504">
    <property type="entry name" value="Peptidase_S1_PA_chymotrypsin"/>
</dbReference>
<dbReference type="PANTHER" id="PTHR36234">
    <property type="entry name" value="LYSYL ENDOPEPTIDASE"/>
    <property type="match status" value="1"/>
</dbReference>
<keyword evidence="2" id="KW-0732">Signal</keyword>
<feature type="region of interest" description="Disordered" evidence="1">
    <location>
        <begin position="34"/>
        <end position="54"/>
    </location>
</feature>
<organism evidence="3 4">
    <name type="scientific">Allocatelliglobosispora scoriae</name>
    <dbReference type="NCBI Taxonomy" id="643052"/>
    <lineage>
        <taxon>Bacteria</taxon>
        <taxon>Bacillati</taxon>
        <taxon>Actinomycetota</taxon>
        <taxon>Actinomycetes</taxon>
        <taxon>Micromonosporales</taxon>
        <taxon>Micromonosporaceae</taxon>
        <taxon>Allocatelliglobosispora</taxon>
    </lineage>
</organism>